<dbReference type="SMART" id="SM00346">
    <property type="entry name" value="HTH_ICLR"/>
    <property type="match status" value="1"/>
</dbReference>
<dbReference type="Gene3D" id="3.30.450.40">
    <property type="match status" value="1"/>
</dbReference>
<organism evidence="6 7">
    <name type="scientific">Marmoricola endophyticus</name>
    <dbReference type="NCBI Taxonomy" id="2040280"/>
    <lineage>
        <taxon>Bacteria</taxon>
        <taxon>Bacillati</taxon>
        <taxon>Actinomycetota</taxon>
        <taxon>Actinomycetes</taxon>
        <taxon>Propionibacteriales</taxon>
        <taxon>Nocardioidaceae</taxon>
        <taxon>Marmoricola</taxon>
    </lineage>
</organism>
<dbReference type="InterPro" id="IPR036388">
    <property type="entry name" value="WH-like_DNA-bd_sf"/>
</dbReference>
<dbReference type="PROSITE" id="PS51077">
    <property type="entry name" value="HTH_ICLR"/>
    <property type="match status" value="1"/>
</dbReference>
<dbReference type="InterPro" id="IPR014757">
    <property type="entry name" value="Tscrpt_reg_IclR_C"/>
</dbReference>
<keyword evidence="3" id="KW-0804">Transcription</keyword>
<dbReference type="InterPro" id="IPR036390">
    <property type="entry name" value="WH_DNA-bd_sf"/>
</dbReference>
<sequence length="251" mass="26209">MTPVDGHGRRAHHRGVDRVAAILEEVARAPRGATTAELGRALGVPASTIQDLANGLVATGFLLEHQHRFRLGPALHVLTLIDGVPLPALSQDELNRLGALAGTTLLLAVRVGAQAVYVSRGGPDEVPRLSYVADEHHPRSLLRTAAGRLLVALADESERRDLVAELDLEDAEATAELVRAVPAIRASRVAHSDGAADPGVSAVAVPVTRGGRVVAALVLVGEGRGASERVRLDGAARRVLAAVDGHDHGYP</sequence>
<reference evidence="6" key="1">
    <citation type="journal article" date="2014" name="Int. J. Syst. Evol. Microbiol.">
        <title>Complete genome sequence of Corynebacterium casei LMG S-19264T (=DSM 44701T), isolated from a smear-ripened cheese.</title>
        <authorList>
            <consortium name="US DOE Joint Genome Institute (JGI-PGF)"/>
            <person name="Walter F."/>
            <person name="Albersmeier A."/>
            <person name="Kalinowski J."/>
            <person name="Ruckert C."/>
        </authorList>
    </citation>
    <scope>NUCLEOTIDE SEQUENCE</scope>
    <source>
        <strain evidence="6">CGMCC 1.16067</strain>
    </source>
</reference>
<dbReference type="Proteomes" id="UP000649179">
    <property type="component" value="Unassembled WGS sequence"/>
</dbReference>
<dbReference type="GO" id="GO:0045892">
    <property type="term" value="P:negative regulation of DNA-templated transcription"/>
    <property type="evidence" value="ECO:0007669"/>
    <property type="project" value="TreeGrafter"/>
</dbReference>
<dbReference type="SUPFAM" id="SSF55781">
    <property type="entry name" value="GAF domain-like"/>
    <property type="match status" value="1"/>
</dbReference>
<evidence type="ECO:0000256" key="3">
    <source>
        <dbReference type="ARBA" id="ARBA00023163"/>
    </source>
</evidence>
<dbReference type="GO" id="GO:0003677">
    <property type="term" value="F:DNA binding"/>
    <property type="evidence" value="ECO:0007669"/>
    <property type="project" value="UniProtKB-KW"/>
</dbReference>
<keyword evidence="2" id="KW-0238">DNA-binding</keyword>
<dbReference type="InterPro" id="IPR029016">
    <property type="entry name" value="GAF-like_dom_sf"/>
</dbReference>
<comment type="caution">
    <text evidence="6">The sequence shown here is derived from an EMBL/GenBank/DDBJ whole genome shotgun (WGS) entry which is preliminary data.</text>
</comment>
<evidence type="ECO:0000259" key="5">
    <source>
        <dbReference type="PROSITE" id="PS51078"/>
    </source>
</evidence>
<evidence type="ECO:0008006" key="8">
    <source>
        <dbReference type="Google" id="ProtNLM"/>
    </source>
</evidence>
<keyword evidence="1" id="KW-0805">Transcription regulation</keyword>
<dbReference type="SUPFAM" id="SSF46785">
    <property type="entry name" value="Winged helix' DNA-binding domain"/>
    <property type="match status" value="1"/>
</dbReference>
<evidence type="ECO:0000313" key="7">
    <source>
        <dbReference type="Proteomes" id="UP000649179"/>
    </source>
</evidence>
<dbReference type="PROSITE" id="PS51078">
    <property type="entry name" value="ICLR_ED"/>
    <property type="match status" value="1"/>
</dbReference>
<evidence type="ECO:0000313" key="6">
    <source>
        <dbReference type="EMBL" id="GGF52498.1"/>
    </source>
</evidence>
<reference evidence="6" key="2">
    <citation type="submission" date="2020-09" db="EMBL/GenBank/DDBJ databases">
        <authorList>
            <person name="Sun Q."/>
            <person name="Zhou Y."/>
        </authorList>
    </citation>
    <scope>NUCLEOTIDE SEQUENCE</scope>
    <source>
        <strain evidence="6">CGMCC 1.16067</strain>
    </source>
</reference>
<dbReference type="InterPro" id="IPR005471">
    <property type="entry name" value="Tscrpt_reg_IclR_N"/>
</dbReference>
<evidence type="ECO:0000256" key="1">
    <source>
        <dbReference type="ARBA" id="ARBA00023015"/>
    </source>
</evidence>
<dbReference type="PANTHER" id="PTHR30136:SF35">
    <property type="entry name" value="HTH-TYPE TRANSCRIPTIONAL REGULATOR RV1719"/>
    <property type="match status" value="1"/>
</dbReference>
<dbReference type="RefSeq" id="WP_188780334.1">
    <property type="nucleotide sequence ID" value="NZ_BMKQ01000001.1"/>
</dbReference>
<dbReference type="GO" id="GO:0003700">
    <property type="term" value="F:DNA-binding transcription factor activity"/>
    <property type="evidence" value="ECO:0007669"/>
    <property type="project" value="TreeGrafter"/>
</dbReference>
<dbReference type="InterPro" id="IPR050707">
    <property type="entry name" value="HTH_MetabolicPath_Reg"/>
</dbReference>
<evidence type="ECO:0000259" key="4">
    <source>
        <dbReference type="PROSITE" id="PS51077"/>
    </source>
</evidence>
<dbReference type="PANTHER" id="PTHR30136">
    <property type="entry name" value="HELIX-TURN-HELIX TRANSCRIPTIONAL REGULATOR, ICLR FAMILY"/>
    <property type="match status" value="1"/>
</dbReference>
<name>A0A917F6H9_9ACTN</name>
<dbReference type="EMBL" id="BMKQ01000001">
    <property type="protein sequence ID" value="GGF52498.1"/>
    <property type="molecule type" value="Genomic_DNA"/>
</dbReference>
<evidence type="ECO:0000256" key="2">
    <source>
        <dbReference type="ARBA" id="ARBA00023125"/>
    </source>
</evidence>
<accession>A0A917F6H9</accession>
<dbReference type="Pfam" id="PF09339">
    <property type="entry name" value="HTH_IclR"/>
    <property type="match status" value="1"/>
</dbReference>
<feature type="domain" description="HTH iclR-type" evidence="4">
    <location>
        <begin position="13"/>
        <end position="73"/>
    </location>
</feature>
<keyword evidence="7" id="KW-1185">Reference proteome</keyword>
<dbReference type="AlphaFoldDB" id="A0A917F6H9"/>
<dbReference type="Gene3D" id="1.10.10.10">
    <property type="entry name" value="Winged helix-like DNA-binding domain superfamily/Winged helix DNA-binding domain"/>
    <property type="match status" value="1"/>
</dbReference>
<protein>
    <recommendedName>
        <fullName evidence="8">IclR family transcriptional regulator</fullName>
    </recommendedName>
</protein>
<proteinExistence type="predicted"/>
<gene>
    <name evidence="6" type="ORF">GCM10011519_28080</name>
</gene>
<dbReference type="Pfam" id="PF01614">
    <property type="entry name" value="IclR_C"/>
    <property type="match status" value="1"/>
</dbReference>
<feature type="domain" description="IclR-ED" evidence="5">
    <location>
        <begin position="67"/>
        <end position="250"/>
    </location>
</feature>